<dbReference type="PANTHER" id="PTHR43591:SF57">
    <property type="entry name" value="METHYLTRANSFERASE DOMAIN-CONTAINING PROTEIN-RELATED"/>
    <property type="match status" value="1"/>
</dbReference>
<evidence type="ECO:0000313" key="1">
    <source>
        <dbReference type="EMBL" id="EFA77923.1"/>
    </source>
</evidence>
<dbReference type="InParanoid" id="D3BJ43"/>
<dbReference type="PANTHER" id="PTHR43591">
    <property type="entry name" value="METHYLTRANSFERASE"/>
    <property type="match status" value="1"/>
</dbReference>
<comment type="caution">
    <text evidence="1">The sequence shown here is derived from an EMBL/GenBank/DDBJ whole genome shotgun (WGS) entry which is preliminary data.</text>
</comment>
<dbReference type="GeneID" id="31364046"/>
<evidence type="ECO:0008006" key="3">
    <source>
        <dbReference type="Google" id="ProtNLM"/>
    </source>
</evidence>
<reference evidence="1 2" key="1">
    <citation type="journal article" date="2011" name="Genome Res.">
        <title>Phylogeny-wide analysis of social amoeba genomes highlights ancient origins for complex intercellular communication.</title>
        <authorList>
            <person name="Heidel A.J."/>
            <person name="Lawal H.M."/>
            <person name="Felder M."/>
            <person name="Schilde C."/>
            <person name="Helps N.R."/>
            <person name="Tunggal B."/>
            <person name="Rivero F."/>
            <person name="John U."/>
            <person name="Schleicher M."/>
            <person name="Eichinger L."/>
            <person name="Platzer M."/>
            <person name="Noegel A.A."/>
            <person name="Schaap P."/>
            <person name="Gloeckner G."/>
        </authorList>
    </citation>
    <scope>NUCLEOTIDE SEQUENCE [LARGE SCALE GENOMIC DNA]</scope>
    <source>
        <strain evidence="2">ATCC 26659 / Pp 5 / PN500</strain>
    </source>
</reference>
<dbReference type="STRING" id="670386.D3BJ43"/>
<dbReference type="SUPFAM" id="SSF53335">
    <property type="entry name" value="S-adenosyl-L-methionine-dependent methyltransferases"/>
    <property type="match status" value="1"/>
</dbReference>
<dbReference type="RefSeq" id="XP_020430051.1">
    <property type="nucleotide sequence ID" value="XM_020579376.1"/>
</dbReference>
<dbReference type="CDD" id="cd02440">
    <property type="entry name" value="AdoMet_MTases"/>
    <property type="match status" value="1"/>
</dbReference>
<proteinExistence type="predicted"/>
<gene>
    <name evidence="1" type="ORF">PPL_08567</name>
</gene>
<sequence length="298" mass="33820">MEKQFDLNNWDETATSYSKFMNSKGFFSKFGSDMIAKTIDNRRKSSPLRVLDVACGSGSLTFPLVETLNEMNPCSVTGGDGSSSSVVAVDISQKMIDLLNHAIESQGMKNIETYCMNGESMTQLESNQFDYVFSSFGWMMFNDRKAGLSEIYRLLKPGGKVSLITKDSNWFLIADCKVCYEMLGEPPVFPESLLRRLTIPYQNELEDLYKEVGFKSVEFYRSTQSVMTTIESTINVVRNNPVFQLLKQPLPISKRDLLLETYREMLIKRHINNNINNSNNNNLEYELTGSVIISVGQK</sequence>
<dbReference type="EMBL" id="ADBJ01000038">
    <property type="protein sequence ID" value="EFA77923.1"/>
    <property type="molecule type" value="Genomic_DNA"/>
</dbReference>
<accession>D3BJ43</accession>
<evidence type="ECO:0000313" key="2">
    <source>
        <dbReference type="Proteomes" id="UP000001396"/>
    </source>
</evidence>
<dbReference type="Proteomes" id="UP000001396">
    <property type="component" value="Unassembled WGS sequence"/>
</dbReference>
<dbReference type="GO" id="GO:0008168">
    <property type="term" value="F:methyltransferase activity"/>
    <property type="evidence" value="ECO:0007669"/>
    <property type="project" value="TreeGrafter"/>
</dbReference>
<organism evidence="1 2">
    <name type="scientific">Heterostelium pallidum (strain ATCC 26659 / Pp 5 / PN500)</name>
    <name type="common">Cellular slime mold</name>
    <name type="synonym">Polysphondylium pallidum</name>
    <dbReference type="NCBI Taxonomy" id="670386"/>
    <lineage>
        <taxon>Eukaryota</taxon>
        <taxon>Amoebozoa</taxon>
        <taxon>Evosea</taxon>
        <taxon>Eumycetozoa</taxon>
        <taxon>Dictyostelia</taxon>
        <taxon>Acytosteliales</taxon>
        <taxon>Acytosteliaceae</taxon>
        <taxon>Heterostelium</taxon>
    </lineage>
</organism>
<name>D3BJ43_HETP5</name>
<dbReference type="Pfam" id="PF01209">
    <property type="entry name" value="Ubie_methyltran"/>
    <property type="match status" value="1"/>
</dbReference>
<dbReference type="AlphaFoldDB" id="D3BJ43"/>
<protein>
    <recommendedName>
        <fullName evidence="3">Methyltransferase domain-containing protein</fullName>
    </recommendedName>
</protein>
<dbReference type="Gene3D" id="3.40.50.150">
    <property type="entry name" value="Vaccinia Virus protein VP39"/>
    <property type="match status" value="1"/>
</dbReference>
<dbReference type="InterPro" id="IPR029063">
    <property type="entry name" value="SAM-dependent_MTases_sf"/>
</dbReference>
<keyword evidence="2" id="KW-1185">Reference proteome</keyword>